<keyword evidence="6" id="KW-0511">Multifunctional enzyme</keyword>
<dbReference type="OrthoDB" id="329835at2759"/>
<dbReference type="Pfam" id="PF02801">
    <property type="entry name" value="Ketoacyl-synt_C"/>
    <property type="match status" value="1"/>
</dbReference>
<dbReference type="PROSITE" id="PS50075">
    <property type="entry name" value="CARRIER"/>
    <property type="match status" value="1"/>
</dbReference>
<dbReference type="InterPro" id="IPR013217">
    <property type="entry name" value="Methyltransf_12"/>
</dbReference>
<dbReference type="InterPro" id="IPR042104">
    <property type="entry name" value="PKS_dehydratase_sf"/>
</dbReference>
<dbReference type="SUPFAM" id="SSF50129">
    <property type="entry name" value="GroES-like"/>
    <property type="match status" value="1"/>
</dbReference>
<dbReference type="PROSITE" id="PS00606">
    <property type="entry name" value="KS3_1"/>
    <property type="match status" value="1"/>
</dbReference>
<keyword evidence="7" id="KW-0012">Acyltransferase</keyword>
<feature type="region of interest" description="N-terminal hotdog fold" evidence="8">
    <location>
        <begin position="900"/>
        <end position="1027"/>
    </location>
</feature>
<dbReference type="Pfam" id="PF21089">
    <property type="entry name" value="PKS_DH_N"/>
    <property type="match status" value="1"/>
</dbReference>
<evidence type="ECO:0000313" key="13">
    <source>
        <dbReference type="Proteomes" id="UP000248423"/>
    </source>
</evidence>
<keyword evidence="13" id="KW-1185">Reference proteome</keyword>
<feature type="active site" description="Proton acceptor; for dehydratase activity" evidence="8">
    <location>
        <position position="931"/>
    </location>
</feature>
<dbReference type="EMBL" id="KZ826394">
    <property type="protein sequence ID" value="PYI02487.1"/>
    <property type="molecule type" value="Genomic_DNA"/>
</dbReference>
<dbReference type="InterPro" id="IPR013968">
    <property type="entry name" value="PKS_KR"/>
</dbReference>
<dbReference type="InterPro" id="IPR032821">
    <property type="entry name" value="PKS_assoc"/>
</dbReference>
<dbReference type="SUPFAM" id="SSF53335">
    <property type="entry name" value="S-adenosyl-L-methionine-dependent methyltransferases"/>
    <property type="match status" value="1"/>
</dbReference>
<dbReference type="InterPro" id="IPR016035">
    <property type="entry name" value="Acyl_Trfase/lysoPLipase"/>
</dbReference>
<keyword evidence="4" id="KW-0808">Transferase</keyword>
<dbReference type="Pfam" id="PF13602">
    <property type="entry name" value="ADH_zinc_N_2"/>
    <property type="match status" value="1"/>
</dbReference>
<evidence type="ECO:0000256" key="1">
    <source>
        <dbReference type="ARBA" id="ARBA00022450"/>
    </source>
</evidence>
<dbReference type="GO" id="GO:0006633">
    <property type="term" value="P:fatty acid biosynthetic process"/>
    <property type="evidence" value="ECO:0007669"/>
    <property type="project" value="InterPro"/>
</dbReference>
<evidence type="ECO:0000256" key="7">
    <source>
        <dbReference type="ARBA" id="ARBA00023315"/>
    </source>
</evidence>
<dbReference type="InterPro" id="IPR016039">
    <property type="entry name" value="Thiolase-like"/>
</dbReference>
<dbReference type="Pfam" id="PF16197">
    <property type="entry name" value="KAsynt_C_assoc"/>
    <property type="match status" value="1"/>
</dbReference>
<evidence type="ECO:0000256" key="6">
    <source>
        <dbReference type="ARBA" id="ARBA00023268"/>
    </source>
</evidence>
<dbReference type="InterPro" id="IPR036736">
    <property type="entry name" value="ACP-like_sf"/>
</dbReference>
<dbReference type="InterPro" id="IPR020807">
    <property type="entry name" value="PKS_DH"/>
</dbReference>
<dbReference type="SUPFAM" id="SSF53901">
    <property type="entry name" value="Thiolase-like"/>
    <property type="match status" value="1"/>
</dbReference>
<dbReference type="PANTHER" id="PTHR43775:SF49">
    <property type="entry name" value="SYNTHASE, PUTATIVE (JCVI)-RELATED"/>
    <property type="match status" value="1"/>
</dbReference>
<dbReference type="InterPro" id="IPR020843">
    <property type="entry name" value="ER"/>
</dbReference>
<evidence type="ECO:0000256" key="4">
    <source>
        <dbReference type="ARBA" id="ARBA00022679"/>
    </source>
</evidence>
<dbReference type="Gene3D" id="1.10.1200.10">
    <property type="entry name" value="ACP-like"/>
    <property type="match status" value="1"/>
</dbReference>
<dbReference type="Gene3D" id="3.40.366.10">
    <property type="entry name" value="Malonyl-Coenzyme A Acyl Carrier Protein, domain 2"/>
    <property type="match status" value="1"/>
</dbReference>
<dbReference type="SMART" id="SM00823">
    <property type="entry name" value="PKS_PP"/>
    <property type="match status" value="1"/>
</dbReference>
<dbReference type="FunFam" id="3.40.50.720:FF:000209">
    <property type="entry name" value="Polyketide synthase Pks12"/>
    <property type="match status" value="1"/>
</dbReference>
<dbReference type="GO" id="GO:0031177">
    <property type="term" value="F:phosphopantetheine binding"/>
    <property type="evidence" value="ECO:0007669"/>
    <property type="project" value="InterPro"/>
</dbReference>
<dbReference type="PROSITE" id="PS00012">
    <property type="entry name" value="PHOSPHOPANTETHEINE"/>
    <property type="match status" value="1"/>
</dbReference>
<protein>
    <submittedName>
        <fullName evidence="12">Polyketide synthase</fullName>
    </submittedName>
</protein>
<evidence type="ECO:0000256" key="5">
    <source>
        <dbReference type="ARBA" id="ARBA00022857"/>
    </source>
</evidence>
<dbReference type="CDD" id="cd05195">
    <property type="entry name" value="enoyl_red"/>
    <property type="match status" value="1"/>
</dbReference>
<evidence type="ECO:0000313" key="12">
    <source>
        <dbReference type="EMBL" id="PYI02487.1"/>
    </source>
</evidence>
<evidence type="ECO:0000259" key="9">
    <source>
        <dbReference type="PROSITE" id="PS50075"/>
    </source>
</evidence>
<accession>A0A319DXL2</accession>
<feature type="domain" description="Ketosynthase family 3 (KS3)" evidence="10">
    <location>
        <begin position="15"/>
        <end position="434"/>
    </location>
</feature>
<dbReference type="InterPro" id="IPR011032">
    <property type="entry name" value="GroES-like_sf"/>
</dbReference>
<dbReference type="GO" id="GO:0008168">
    <property type="term" value="F:methyltransferase activity"/>
    <property type="evidence" value="ECO:0007669"/>
    <property type="project" value="UniProtKB-KW"/>
</dbReference>
<evidence type="ECO:0000259" key="11">
    <source>
        <dbReference type="PROSITE" id="PS52019"/>
    </source>
</evidence>
<feature type="domain" description="Carrier" evidence="9">
    <location>
        <begin position="2373"/>
        <end position="2450"/>
    </location>
</feature>
<dbReference type="SUPFAM" id="SSF47336">
    <property type="entry name" value="ACP-like"/>
    <property type="match status" value="1"/>
</dbReference>
<keyword evidence="3" id="KW-0489">Methyltransferase</keyword>
<dbReference type="STRING" id="1448318.A0A319DXL2"/>
<dbReference type="PROSITE" id="PS52019">
    <property type="entry name" value="PKS_MFAS_DH"/>
    <property type="match status" value="1"/>
</dbReference>
<dbReference type="GO" id="GO:0004312">
    <property type="term" value="F:fatty acid synthase activity"/>
    <property type="evidence" value="ECO:0007669"/>
    <property type="project" value="TreeGrafter"/>
</dbReference>
<dbReference type="InterPro" id="IPR014030">
    <property type="entry name" value="Ketoacyl_synth_N"/>
</dbReference>
<evidence type="ECO:0000259" key="10">
    <source>
        <dbReference type="PROSITE" id="PS52004"/>
    </source>
</evidence>
<feature type="domain" description="PKS/mFAS DH" evidence="11">
    <location>
        <begin position="900"/>
        <end position="1184"/>
    </location>
</feature>
<name>A0A319DXL2_ASPSB</name>
<dbReference type="GO" id="GO:0032259">
    <property type="term" value="P:methylation"/>
    <property type="evidence" value="ECO:0007669"/>
    <property type="project" value="UniProtKB-KW"/>
</dbReference>
<dbReference type="Gene3D" id="3.10.129.110">
    <property type="entry name" value="Polyketide synthase dehydratase"/>
    <property type="match status" value="1"/>
</dbReference>
<dbReference type="CDD" id="cd00833">
    <property type="entry name" value="PKS"/>
    <property type="match status" value="1"/>
</dbReference>
<dbReference type="Pfam" id="PF00550">
    <property type="entry name" value="PP-binding"/>
    <property type="match status" value="1"/>
</dbReference>
<dbReference type="SMART" id="SM00827">
    <property type="entry name" value="PKS_AT"/>
    <property type="match status" value="1"/>
</dbReference>
<evidence type="ECO:0000256" key="2">
    <source>
        <dbReference type="ARBA" id="ARBA00022553"/>
    </source>
</evidence>
<dbReference type="Gene3D" id="3.40.47.10">
    <property type="match status" value="1"/>
</dbReference>
<dbReference type="InterPro" id="IPR036291">
    <property type="entry name" value="NAD(P)-bd_dom_sf"/>
</dbReference>
<gene>
    <name evidence="12" type="ORF">BO78DRAFT_222249</name>
</gene>
<sequence>MGITTDEPGPPVHPREPIAIVGMAMRLPGRVHDGEAFWNMLIEKRSGLCDVPKDRYNIDAFHHPDGKAGTVRMRQGYFLDDVEIQQFDSSVFSSPKRELERLDPQQRQLLEVSYECLENAGATSWRGRNIGCYVGVFGQDWLDLNAKETQHMGAYRVTGYDDFVLGNRISYEFDLRGPSMTVKTGCSSSLVCLDLACKALRDGDCDGALVGGTSLIFSPTMSLALSDQGVLSPTGTCKSFDASADGYGRGEAINAIYIKTLRQAVLDGDPIRAVIRGTSVNCDGRTQGMLTPSPRAQEALIRRAYEVAGITDLGETAMVECHGTGTAVGDPLETTAVAQCFGAKGVIITSVKPNVGHSEGAAGLTSLIKGVLALEHRQVPPNIHFNTPNPQIPFDTGKLRVPVQVEPWPSDRAERVSVNSFGIGGVNAHVILESPRQCGIVAPEPLPAPIPAATQPHLMLFSAHSATSLQSSIATYQDYIQQGHNPLEDVAYTLANRRPHHSHRAYAVTDGPSSWQASTGEIVAPSPQIVWVFTGQGAQWPEMGAELLETNPTFRDTIHKLDRFLRSLPNPPPWTIEEELRKPEGVSRIHEAVMGHPLSIALQIGLIDVLRSWGIVPTVVLGHSSGEMAAAYASGAITAEGAMAAATFRGASHETSSRKGSMAAIGLGRDEATPLLQPGVVIACENSHQSVTISGDTEQVERVVKSIQAERPDVFARFLRVEKAFHSHHMWEYGPGYEEHLRPFIQSVCPEIPFYSAVTGDFLTGEDCLGAPYWRQNMESPVLFNASLRSVLRDYAEKLVVIEIGPHPALKGPIRQILQDVGRSEVVHVGTLHRTQRCQDSLLQCAGTLFQQQAPLDLAAVCPPGHFVKDLPRYAWQRDTSHWAEPRVAHEWRFRAHPPHELLGSRVIEMGSEPSWRNVLSLENVPWLAGHRVSDQMVFPAAGYACMVGEALRQLEGDSTYSLRNVTIASVVVLGTDKTTETLTSLRPVSLDSSEQSPWYAFTISSYDGSQWVRNCYGEARASVDKSVSLQADVPTASFARIVDEGTWYNVLNQVGFDYTGAFRGLQQISAATVENKAAAAVPCHETHGKGKYAVHPGMIDQCFQLFTVSACRGQARKCRHPAVPTFIEEMVIAPSEGALDVVANVSALERGSFLGDLVAQRSGQIILALKGFKASALTSAGSASEELPLITQLEWKPHADFVDLGQLMHPREHCPPEWPFLEELTILCMLDNQAQVQLGPETPEHLQRLFAWQEAQLERYRSGSNPLVSRDLDLCDMDHAARVGRIDGIVAQVLPSPYAAFATAIHRLSTSATSLFTGETDPLMVLGGDEVLTKLYTVVESLDYTDAIELMGHTNPLLRVLEVGAGTGATTQKILRALTSSRGERLYGSYTYTDVSTGFLAPAKERFAEYEGMIYSVFDISQDPAAQGLELESYDLIVASNVVHATPSLQTCLRHLRSLLHSGGRLFLEELCPEAKFYNYVMGYLPDWWTGSSDSRSDQPYISPGRWTKELVAAGFQQPDAVVLDGMAPYHTSAGIIATTAPSKASPSRVTLLCADPQGPSVQEIVCRLTALNFSVDTCLLGQPLPPSQDVISVLDLEEPSIHGMAETTFKDITGYLHALEGNMVWLTRAAQVHCDDPRAAMILGLARTARNELAIKLFTVEVDRATPVAVAADLTAHILLQPDSSEYDSGLMDPDWEYAIVNGDVLVPRAHWQTVSDAVAQSSPASDAAQKQLAIQSPGLLHTMGWRESNRQPLKDDEVLVQTKAVGLNFRDVLISLGVLDNSTSELGLEGAGVVQAVGSQVRKVSIGDRIMYMSSGCFATQVTLQEAMCVKIDESMSFELGAALPCVYATATMALIDKARLQPGQSILIHSACGGVGLAAIQIAQMIGAQIYCTVGSEAKAQYLVQKHRIERHRIFHSRDSSFLRDVMRATSDRGVDVVLNSLSGDLLHASWKCVAEFGTMVEIGKRDFRRRAKLSMEAFEANRTFVGLDLWQVSQQRPEQAAELLKRCVEWIQSGAIKVDAPSNAFQARQIQDAFRFMQAGHHIGKIVITMPDHPQDLTSIPLNPSVTLRPDRSYLLVGGLGGLGRAVASWMVENGARHLVFLSRSANRRPDTDTFVAELESQGCEVKLVAGSVAEMADVQKAVDSAEWPMAGVINMSMVLKDVSLTDMDFSDWRTAVEPKVQGTWNLHQATKDLDFFILCSSYSGIAGQWGQANYGAANTFLDAFVQYRHHQGLAASVIDIGVMGEVGFVSQNQTVLDHFEKSGMHVLKEQDLLDGMAWAVARSAPVPSQGQPGTYCNASQILLGVNTTIPISAPSNRVAWKRDMRLSIYRNINGGSQGACSAPSDKSSLKEFLAACGARPGILEDESATTRIAQALAAALANFLLRDSASVALDDSLPTLGVDSLVAMEVRNWIRQQLGVETSVFVILQSPSLIQLADHLRQALIARLG</sequence>
<dbReference type="SMART" id="SM00829">
    <property type="entry name" value="PKS_ER"/>
    <property type="match status" value="1"/>
</dbReference>
<dbReference type="InterPro" id="IPR009081">
    <property type="entry name" value="PP-bd_ACP"/>
</dbReference>
<dbReference type="Pfam" id="PF08242">
    <property type="entry name" value="Methyltransf_12"/>
    <property type="match status" value="1"/>
</dbReference>
<dbReference type="Gene3D" id="3.40.50.720">
    <property type="entry name" value="NAD(P)-binding Rossmann-like Domain"/>
    <property type="match status" value="3"/>
</dbReference>
<dbReference type="InterPro" id="IPR014043">
    <property type="entry name" value="Acyl_transferase_dom"/>
</dbReference>
<feature type="region of interest" description="C-terminal hotdog fold" evidence="8">
    <location>
        <begin position="1040"/>
        <end position="1184"/>
    </location>
</feature>
<dbReference type="SUPFAM" id="SSF52151">
    <property type="entry name" value="FabD/lysophospholipase-like"/>
    <property type="match status" value="1"/>
</dbReference>
<dbReference type="InterPro" id="IPR049551">
    <property type="entry name" value="PKS_DH_C"/>
</dbReference>
<dbReference type="SMART" id="SM01294">
    <property type="entry name" value="PKS_PP_betabranch"/>
    <property type="match status" value="1"/>
</dbReference>
<proteinExistence type="predicted"/>
<dbReference type="SMART" id="SM00826">
    <property type="entry name" value="PKS_DH"/>
    <property type="match status" value="1"/>
</dbReference>
<dbReference type="GO" id="GO:1901336">
    <property type="term" value="P:lactone biosynthetic process"/>
    <property type="evidence" value="ECO:0007669"/>
    <property type="project" value="UniProtKB-ARBA"/>
</dbReference>
<dbReference type="InterPro" id="IPR014031">
    <property type="entry name" value="Ketoacyl_synth_C"/>
</dbReference>
<dbReference type="SUPFAM" id="SSF55048">
    <property type="entry name" value="Probable ACP-binding domain of malonyl-CoA ACP transacylase"/>
    <property type="match status" value="1"/>
</dbReference>
<dbReference type="SMART" id="SM00825">
    <property type="entry name" value="PKS_KS"/>
    <property type="match status" value="1"/>
</dbReference>
<keyword evidence="1" id="KW-0596">Phosphopantetheine</keyword>
<feature type="active site" description="Proton donor; for dehydratase activity" evidence="8">
    <location>
        <position position="1101"/>
    </location>
</feature>
<dbReference type="Gene3D" id="3.90.180.10">
    <property type="entry name" value="Medium-chain alcohol dehydrogenases, catalytic domain"/>
    <property type="match status" value="1"/>
</dbReference>
<dbReference type="InterPro" id="IPR020806">
    <property type="entry name" value="PKS_PP-bd"/>
</dbReference>
<dbReference type="InterPro" id="IPR029063">
    <property type="entry name" value="SAM-dependent_MTases_sf"/>
</dbReference>
<dbReference type="InterPro" id="IPR018201">
    <property type="entry name" value="Ketoacyl_synth_AS"/>
</dbReference>
<keyword evidence="5" id="KW-0521">NADP</keyword>
<keyword evidence="2" id="KW-0597">Phosphoprotein</keyword>
<dbReference type="InterPro" id="IPR020841">
    <property type="entry name" value="PKS_Beta-ketoAc_synthase_dom"/>
</dbReference>
<dbReference type="PROSITE" id="PS52004">
    <property type="entry name" value="KS3_2"/>
    <property type="match status" value="1"/>
</dbReference>
<dbReference type="VEuPathDB" id="FungiDB:BO78DRAFT_222249"/>
<dbReference type="Pfam" id="PF14765">
    <property type="entry name" value="PS-DH"/>
    <property type="match status" value="1"/>
</dbReference>
<dbReference type="GO" id="GO:0044550">
    <property type="term" value="P:secondary metabolite biosynthetic process"/>
    <property type="evidence" value="ECO:0007669"/>
    <property type="project" value="UniProtKB-ARBA"/>
</dbReference>
<dbReference type="SUPFAM" id="SSF51735">
    <property type="entry name" value="NAD(P)-binding Rossmann-fold domains"/>
    <property type="match status" value="2"/>
</dbReference>
<dbReference type="Pfam" id="PF00698">
    <property type="entry name" value="Acyl_transf_1"/>
    <property type="match status" value="1"/>
</dbReference>
<dbReference type="GO" id="GO:0004315">
    <property type="term" value="F:3-oxoacyl-[acyl-carrier-protein] synthase activity"/>
    <property type="evidence" value="ECO:0007669"/>
    <property type="project" value="InterPro"/>
</dbReference>
<dbReference type="Gene3D" id="3.30.70.3290">
    <property type="match status" value="1"/>
</dbReference>
<dbReference type="InterPro" id="IPR049552">
    <property type="entry name" value="PKS_DH_N"/>
</dbReference>
<dbReference type="InterPro" id="IPR001227">
    <property type="entry name" value="Ac_transferase_dom_sf"/>
</dbReference>
<dbReference type="PANTHER" id="PTHR43775">
    <property type="entry name" value="FATTY ACID SYNTHASE"/>
    <property type="match status" value="1"/>
</dbReference>
<dbReference type="InterPro" id="IPR013154">
    <property type="entry name" value="ADH-like_N"/>
</dbReference>
<dbReference type="CDD" id="cd02440">
    <property type="entry name" value="AdoMet_MTases"/>
    <property type="match status" value="1"/>
</dbReference>
<dbReference type="InterPro" id="IPR016036">
    <property type="entry name" value="Malonyl_transacylase_ACP-bd"/>
</dbReference>
<dbReference type="Gene3D" id="3.40.50.150">
    <property type="entry name" value="Vaccinia Virus protein VP39"/>
    <property type="match status" value="1"/>
</dbReference>
<dbReference type="InterPro" id="IPR057326">
    <property type="entry name" value="KR_dom"/>
</dbReference>
<dbReference type="InterPro" id="IPR006162">
    <property type="entry name" value="Ppantetheine_attach_site"/>
</dbReference>
<dbReference type="InterPro" id="IPR050091">
    <property type="entry name" value="PKS_NRPS_Biosynth_Enz"/>
</dbReference>
<dbReference type="GO" id="GO:0016491">
    <property type="term" value="F:oxidoreductase activity"/>
    <property type="evidence" value="ECO:0007669"/>
    <property type="project" value="InterPro"/>
</dbReference>
<reference evidence="12 13" key="1">
    <citation type="submission" date="2018-02" db="EMBL/GenBank/DDBJ databases">
        <title>The genomes of Aspergillus section Nigri reveals drivers in fungal speciation.</title>
        <authorList>
            <consortium name="DOE Joint Genome Institute"/>
            <person name="Vesth T.C."/>
            <person name="Nybo J."/>
            <person name="Theobald S."/>
            <person name="Brandl J."/>
            <person name="Frisvad J.C."/>
            <person name="Nielsen K.F."/>
            <person name="Lyhne E.K."/>
            <person name="Kogle M.E."/>
            <person name="Kuo A."/>
            <person name="Riley R."/>
            <person name="Clum A."/>
            <person name="Nolan M."/>
            <person name="Lipzen A."/>
            <person name="Salamov A."/>
            <person name="Henrissat B."/>
            <person name="Wiebenga A."/>
            <person name="De vries R.P."/>
            <person name="Grigoriev I.V."/>
            <person name="Mortensen U.H."/>
            <person name="Andersen M.R."/>
            <person name="Baker S.E."/>
        </authorList>
    </citation>
    <scope>NUCLEOTIDE SEQUENCE [LARGE SCALE GENOMIC DNA]</scope>
    <source>
        <strain evidence="12 13">CBS 121057</strain>
    </source>
</reference>
<dbReference type="Pfam" id="PF08659">
    <property type="entry name" value="KR"/>
    <property type="match status" value="1"/>
</dbReference>
<evidence type="ECO:0000256" key="8">
    <source>
        <dbReference type="PROSITE-ProRule" id="PRU01363"/>
    </source>
</evidence>
<dbReference type="Proteomes" id="UP000248423">
    <property type="component" value="Unassembled WGS sequence"/>
</dbReference>
<dbReference type="Pfam" id="PF08240">
    <property type="entry name" value="ADH_N"/>
    <property type="match status" value="1"/>
</dbReference>
<dbReference type="SMART" id="SM00822">
    <property type="entry name" value="PKS_KR"/>
    <property type="match status" value="1"/>
</dbReference>
<dbReference type="InterPro" id="IPR049900">
    <property type="entry name" value="PKS_mFAS_DH"/>
</dbReference>
<organism evidence="12 13">
    <name type="scientific">Aspergillus sclerotiicarbonarius (strain CBS 121057 / IBT 28362)</name>
    <dbReference type="NCBI Taxonomy" id="1448318"/>
    <lineage>
        <taxon>Eukaryota</taxon>
        <taxon>Fungi</taxon>
        <taxon>Dikarya</taxon>
        <taxon>Ascomycota</taxon>
        <taxon>Pezizomycotina</taxon>
        <taxon>Eurotiomycetes</taxon>
        <taxon>Eurotiomycetidae</taxon>
        <taxon>Eurotiales</taxon>
        <taxon>Aspergillaceae</taxon>
        <taxon>Aspergillus</taxon>
        <taxon>Aspergillus subgen. Circumdati</taxon>
    </lineage>
</organism>
<evidence type="ECO:0000256" key="3">
    <source>
        <dbReference type="ARBA" id="ARBA00022603"/>
    </source>
</evidence>
<dbReference type="Pfam" id="PF00109">
    <property type="entry name" value="ketoacyl-synt"/>
    <property type="match status" value="1"/>
</dbReference>